<feature type="domain" description="Glutamine amidotransferase" evidence="2">
    <location>
        <begin position="5"/>
        <end position="188"/>
    </location>
</feature>
<dbReference type="InterPro" id="IPR050472">
    <property type="entry name" value="Anth_synth/Amidotransfase"/>
</dbReference>
<proteinExistence type="predicted"/>
<accession>A0A9D2ID85</accession>
<evidence type="ECO:0000313" key="4">
    <source>
        <dbReference type="Proteomes" id="UP000824259"/>
    </source>
</evidence>
<dbReference type="InterPro" id="IPR017926">
    <property type="entry name" value="GATASE"/>
</dbReference>
<dbReference type="AlphaFoldDB" id="A0A9D2ID85"/>
<dbReference type="GO" id="GO:0005829">
    <property type="term" value="C:cytosol"/>
    <property type="evidence" value="ECO:0007669"/>
    <property type="project" value="TreeGrafter"/>
</dbReference>
<evidence type="ECO:0000259" key="2">
    <source>
        <dbReference type="Pfam" id="PF00117"/>
    </source>
</evidence>
<dbReference type="PROSITE" id="PS51273">
    <property type="entry name" value="GATASE_TYPE_1"/>
    <property type="match status" value="1"/>
</dbReference>
<dbReference type="EMBL" id="DWYR01000004">
    <property type="protein sequence ID" value="HJA98193.1"/>
    <property type="molecule type" value="Genomic_DNA"/>
</dbReference>
<evidence type="ECO:0000256" key="1">
    <source>
        <dbReference type="ARBA" id="ARBA00022962"/>
    </source>
</evidence>
<gene>
    <name evidence="3" type="ORF">H9779_01145</name>
</gene>
<dbReference type="Gene3D" id="3.40.50.880">
    <property type="match status" value="1"/>
</dbReference>
<sequence>MKRILVIDNNDSFVYNAVQLLREAVADVTVRRSCCVELETLADYDGVVLSPGPGLPSESEGLMASIEAVVRERKPVLGICLGHQALAEHFGARLLNMEAPLHGHPSQLTVVDRKDPMLQNLPEPAIVGRYHSWVVDPATMPDVLLASSYDEQGNIMSFYHREFPVYGVQFHPESYISNCGGQIIRNWLDTF</sequence>
<protein>
    <submittedName>
        <fullName evidence="3">Aminodeoxychorismate/anthranilate synthase component II</fullName>
    </submittedName>
</protein>
<dbReference type="PRINTS" id="PR00097">
    <property type="entry name" value="ANTSNTHASEII"/>
</dbReference>
<name>A0A9D2ID85_9BACT</name>
<dbReference type="SUPFAM" id="SSF52317">
    <property type="entry name" value="Class I glutamine amidotransferase-like"/>
    <property type="match status" value="1"/>
</dbReference>
<comment type="caution">
    <text evidence="3">The sequence shown here is derived from an EMBL/GenBank/DDBJ whole genome shotgun (WGS) entry which is preliminary data.</text>
</comment>
<dbReference type="GO" id="GO:0004049">
    <property type="term" value="F:anthranilate synthase activity"/>
    <property type="evidence" value="ECO:0007669"/>
    <property type="project" value="TreeGrafter"/>
</dbReference>
<reference evidence="3" key="2">
    <citation type="submission" date="2021-04" db="EMBL/GenBank/DDBJ databases">
        <authorList>
            <person name="Gilroy R."/>
        </authorList>
    </citation>
    <scope>NUCLEOTIDE SEQUENCE</scope>
    <source>
        <strain evidence="3">CHK169-11906</strain>
    </source>
</reference>
<dbReference type="PANTHER" id="PTHR43418">
    <property type="entry name" value="MULTIFUNCTIONAL TRYPTOPHAN BIOSYNTHESIS PROTEIN-RELATED"/>
    <property type="match status" value="1"/>
</dbReference>
<dbReference type="PANTHER" id="PTHR43418:SF4">
    <property type="entry name" value="MULTIFUNCTIONAL TRYPTOPHAN BIOSYNTHESIS PROTEIN"/>
    <property type="match status" value="1"/>
</dbReference>
<dbReference type="PRINTS" id="PR00099">
    <property type="entry name" value="CPSGATASE"/>
</dbReference>
<evidence type="ECO:0000313" key="3">
    <source>
        <dbReference type="EMBL" id="HJA98193.1"/>
    </source>
</evidence>
<dbReference type="NCBIfam" id="TIGR00566">
    <property type="entry name" value="trpG_papA"/>
    <property type="match status" value="1"/>
</dbReference>
<dbReference type="InterPro" id="IPR006221">
    <property type="entry name" value="TrpG/PapA_dom"/>
</dbReference>
<dbReference type="InterPro" id="IPR029062">
    <property type="entry name" value="Class_I_gatase-like"/>
</dbReference>
<keyword evidence="1" id="KW-0315">Glutamine amidotransferase</keyword>
<dbReference type="CDD" id="cd01743">
    <property type="entry name" value="GATase1_Anthranilate_Synthase"/>
    <property type="match status" value="1"/>
</dbReference>
<dbReference type="Proteomes" id="UP000824259">
    <property type="component" value="Unassembled WGS sequence"/>
</dbReference>
<organism evidence="3 4">
    <name type="scientific">Candidatus Alistipes avicola</name>
    <dbReference type="NCBI Taxonomy" id="2838432"/>
    <lineage>
        <taxon>Bacteria</taxon>
        <taxon>Pseudomonadati</taxon>
        <taxon>Bacteroidota</taxon>
        <taxon>Bacteroidia</taxon>
        <taxon>Bacteroidales</taxon>
        <taxon>Rikenellaceae</taxon>
        <taxon>Alistipes</taxon>
    </lineage>
</organism>
<reference evidence="3" key="1">
    <citation type="journal article" date="2021" name="PeerJ">
        <title>Extensive microbial diversity within the chicken gut microbiome revealed by metagenomics and culture.</title>
        <authorList>
            <person name="Gilroy R."/>
            <person name="Ravi A."/>
            <person name="Getino M."/>
            <person name="Pursley I."/>
            <person name="Horton D.L."/>
            <person name="Alikhan N.F."/>
            <person name="Baker D."/>
            <person name="Gharbi K."/>
            <person name="Hall N."/>
            <person name="Watson M."/>
            <person name="Adriaenssens E.M."/>
            <person name="Foster-Nyarko E."/>
            <person name="Jarju S."/>
            <person name="Secka A."/>
            <person name="Antonio M."/>
            <person name="Oren A."/>
            <person name="Chaudhuri R.R."/>
            <person name="La Ragione R."/>
            <person name="Hildebrand F."/>
            <person name="Pallen M.J."/>
        </authorList>
    </citation>
    <scope>NUCLEOTIDE SEQUENCE</scope>
    <source>
        <strain evidence="3">CHK169-11906</strain>
    </source>
</reference>
<dbReference type="PRINTS" id="PR00096">
    <property type="entry name" value="GATASE"/>
</dbReference>
<dbReference type="GO" id="GO:0000162">
    <property type="term" value="P:L-tryptophan biosynthetic process"/>
    <property type="evidence" value="ECO:0007669"/>
    <property type="project" value="TreeGrafter"/>
</dbReference>
<dbReference type="Pfam" id="PF00117">
    <property type="entry name" value="GATase"/>
    <property type="match status" value="1"/>
</dbReference>